<organism evidence="1 2">
    <name type="scientific">Rhodovulum euryhalinum</name>
    <dbReference type="NCBI Taxonomy" id="35805"/>
    <lineage>
        <taxon>Bacteria</taxon>
        <taxon>Pseudomonadati</taxon>
        <taxon>Pseudomonadota</taxon>
        <taxon>Alphaproteobacteria</taxon>
        <taxon>Rhodobacterales</taxon>
        <taxon>Paracoccaceae</taxon>
        <taxon>Rhodovulum</taxon>
    </lineage>
</organism>
<dbReference type="GO" id="GO:0016301">
    <property type="term" value="F:kinase activity"/>
    <property type="evidence" value="ECO:0007669"/>
    <property type="project" value="UniProtKB-KW"/>
</dbReference>
<dbReference type="EMBL" id="SLWW01000005">
    <property type="protein sequence ID" value="TCO71940.1"/>
    <property type="molecule type" value="Genomic_DNA"/>
</dbReference>
<name>A0A4V2SAJ4_9RHOB</name>
<proteinExistence type="predicted"/>
<dbReference type="AlphaFoldDB" id="A0A4V2SAJ4"/>
<sequence length="282" mass="28644">MPAPPVSFRDTVRTARVAGHFGELLQGRLGPGGPVVLVTLPCAVLSVRAAWRPGGGFGLWQGARPVLTHGQAVRLWRAVRGDGPHGRLRLAAGMPPGGGAGASTAALLAALRCLADGALAPGDQAALCLDLEGASDPLMHPRPERILWAPRAGRALGRLPPLPAVEVVGGFAGPGRRTDPADTRFADIADLLDDWQRAPGLTRLGGLATESALRNHVLRGGPDPAPVLAAGRALGALGVVAAHTGTALGLVFVPGEVPEGAAAALRGLGLTDVLRFRAGGRA</sequence>
<reference evidence="1 2" key="1">
    <citation type="submission" date="2019-03" db="EMBL/GenBank/DDBJ databases">
        <title>Genomic Encyclopedia of Type Strains, Phase IV (KMG-IV): sequencing the most valuable type-strain genomes for metagenomic binning, comparative biology and taxonomic classification.</title>
        <authorList>
            <person name="Goeker M."/>
        </authorList>
    </citation>
    <scope>NUCLEOTIDE SEQUENCE [LARGE SCALE GENOMIC DNA]</scope>
    <source>
        <strain evidence="1 2">DSM 4868</strain>
    </source>
</reference>
<dbReference type="Proteomes" id="UP000295142">
    <property type="component" value="Unassembled WGS sequence"/>
</dbReference>
<comment type="caution">
    <text evidence="1">The sequence shown here is derived from an EMBL/GenBank/DDBJ whole genome shotgun (WGS) entry which is preliminary data.</text>
</comment>
<accession>A0A4V2SAJ4</accession>
<dbReference type="RefSeq" id="WP_132543348.1">
    <property type="nucleotide sequence ID" value="NZ_SLWW01000005.1"/>
</dbReference>
<protein>
    <submittedName>
        <fullName evidence="1">Threonine kinase</fullName>
    </submittedName>
</protein>
<evidence type="ECO:0000313" key="2">
    <source>
        <dbReference type="Proteomes" id="UP000295142"/>
    </source>
</evidence>
<keyword evidence="2" id="KW-1185">Reference proteome</keyword>
<gene>
    <name evidence="1" type="ORF">EV655_10545</name>
</gene>
<dbReference type="OrthoDB" id="7687262at2"/>
<keyword evidence="1" id="KW-0808">Transferase</keyword>
<keyword evidence="1" id="KW-0418">Kinase</keyword>
<evidence type="ECO:0000313" key="1">
    <source>
        <dbReference type="EMBL" id="TCO71940.1"/>
    </source>
</evidence>